<name>A0A7J7P6U1_9MAGN</name>
<accession>A0A7J7P6U1</accession>
<evidence type="ECO:0000256" key="2">
    <source>
        <dbReference type="SAM" id="MobiDB-lite"/>
    </source>
</evidence>
<dbReference type="PANTHER" id="PTHR33083">
    <property type="entry name" value="EXPRESSED PROTEIN"/>
    <property type="match status" value="1"/>
</dbReference>
<evidence type="ECO:0000256" key="1">
    <source>
        <dbReference type="ARBA" id="ARBA00034773"/>
    </source>
</evidence>
<dbReference type="GO" id="GO:0010150">
    <property type="term" value="P:leaf senescence"/>
    <property type="evidence" value="ECO:0007669"/>
    <property type="project" value="UniProtKB-ARBA"/>
</dbReference>
<dbReference type="PANTHER" id="PTHR33083:SF123">
    <property type="entry name" value="EXPRESSED PROTEIN"/>
    <property type="match status" value="1"/>
</dbReference>
<gene>
    <name evidence="3" type="ORF">GIB67_000229</name>
    <name evidence="4" type="ORF">GIB67_038973</name>
</gene>
<sequence>MEEELKVQECKRNPPLSPPMNIPKRSKTRDEDEEEEGGMVVPPHVMLHERRRSKREMAYSVCVGNGRTLKGRDLSKVRNSILKLTGFLESC</sequence>
<organism evidence="4 5">
    <name type="scientific">Kingdonia uniflora</name>
    <dbReference type="NCBI Taxonomy" id="39325"/>
    <lineage>
        <taxon>Eukaryota</taxon>
        <taxon>Viridiplantae</taxon>
        <taxon>Streptophyta</taxon>
        <taxon>Embryophyta</taxon>
        <taxon>Tracheophyta</taxon>
        <taxon>Spermatophyta</taxon>
        <taxon>Magnoliopsida</taxon>
        <taxon>Ranunculales</taxon>
        <taxon>Circaeasteraceae</taxon>
        <taxon>Kingdonia</taxon>
    </lineage>
</organism>
<dbReference type="InterPro" id="IPR007608">
    <property type="entry name" value="Senescence_reg_S40"/>
</dbReference>
<dbReference type="Pfam" id="PF04520">
    <property type="entry name" value="Senescence_reg"/>
    <property type="match status" value="1"/>
</dbReference>
<dbReference type="AlphaFoldDB" id="A0A7J7P6U1"/>
<evidence type="ECO:0000313" key="4">
    <source>
        <dbReference type="EMBL" id="KAF6175060.1"/>
    </source>
</evidence>
<dbReference type="EMBL" id="JACGCM010000218">
    <property type="protein sequence ID" value="KAF6175060.1"/>
    <property type="molecule type" value="Genomic_DNA"/>
</dbReference>
<evidence type="ECO:0000313" key="5">
    <source>
        <dbReference type="Proteomes" id="UP000541444"/>
    </source>
</evidence>
<comment type="similarity">
    <text evidence="1">Belongs to the senescence regulator S40 family.</text>
</comment>
<feature type="compositionally biased region" description="Basic and acidic residues" evidence="2">
    <location>
        <begin position="1"/>
        <end position="12"/>
    </location>
</feature>
<dbReference type="Proteomes" id="UP000541444">
    <property type="component" value="Unassembled WGS sequence"/>
</dbReference>
<evidence type="ECO:0000313" key="3">
    <source>
        <dbReference type="EMBL" id="KAF6150013.1"/>
    </source>
</evidence>
<feature type="region of interest" description="Disordered" evidence="2">
    <location>
        <begin position="1"/>
        <end position="42"/>
    </location>
</feature>
<proteinExistence type="inferred from homology"/>
<keyword evidence="5" id="KW-1185">Reference proteome</keyword>
<reference evidence="4 5" key="1">
    <citation type="journal article" date="2020" name="IScience">
        <title>Genome Sequencing of the Endangered Kingdonia uniflora (Circaeasteraceae, Ranunculales) Reveals Potential Mechanisms of Evolutionary Specialization.</title>
        <authorList>
            <person name="Sun Y."/>
            <person name="Deng T."/>
            <person name="Zhang A."/>
            <person name="Moore M.J."/>
            <person name="Landis J.B."/>
            <person name="Lin N."/>
            <person name="Zhang H."/>
            <person name="Zhang X."/>
            <person name="Huang J."/>
            <person name="Zhang X."/>
            <person name="Sun H."/>
            <person name="Wang H."/>
        </authorList>
    </citation>
    <scope>NUCLEOTIDE SEQUENCE [LARGE SCALE GENOMIC DNA]</scope>
    <source>
        <strain evidence="4">TB1705</strain>
        <tissue evidence="4">Leaf</tissue>
    </source>
</reference>
<protein>
    <submittedName>
        <fullName evidence="4">Uncharacterized protein</fullName>
    </submittedName>
</protein>
<comment type="caution">
    <text evidence="4">The sequence shown here is derived from an EMBL/GenBank/DDBJ whole genome shotgun (WGS) entry which is preliminary data.</text>
</comment>
<dbReference type="EMBL" id="JACGCM010001766">
    <property type="protein sequence ID" value="KAF6150013.1"/>
    <property type="molecule type" value="Genomic_DNA"/>
</dbReference>
<dbReference type="OrthoDB" id="672058at2759"/>